<dbReference type="PROSITE" id="PS51462">
    <property type="entry name" value="NUDIX"/>
    <property type="match status" value="1"/>
</dbReference>
<evidence type="ECO:0000256" key="2">
    <source>
        <dbReference type="ARBA" id="ARBA00001946"/>
    </source>
</evidence>
<dbReference type="GO" id="GO:0046872">
    <property type="term" value="F:metal ion binding"/>
    <property type="evidence" value="ECO:0007669"/>
    <property type="project" value="UniProtKB-KW"/>
</dbReference>
<comment type="cofactor">
    <cofactor evidence="1">
        <name>Mn(2+)</name>
        <dbReference type="ChEBI" id="CHEBI:29035"/>
    </cofactor>
</comment>
<dbReference type="SUPFAM" id="SSF55811">
    <property type="entry name" value="Nudix"/>
    <property type="match status" value="1"/>
</dbReference>
<organism evidence="8">
    <name type="scientific">marine metagenome</name>
    <dbReference type="NCBI Taxonomy" id="408172"/>
    <lineage>
        <taxon>unclassified sequences</taxon>
        <taxon>metagenomes</taxon>
        <taxon>ecological metagenomes</taxon>
    </lineage>
</organism>
<dbReference type="PANTHER" id="PTHR12318:SF0">
    <property type="entry name" value="ACYL-COENZYME A DIPHOSPHATASE NUDT19"/>
    <property type="match status" value="1"/>
</dbReference>
<protein>
    <recommendedName>
        <fullName evidence="7">Nudix hydrolase domain-containing protein</fullName>
    </recommendedName>
</protein>
<comment type="cofactor">
    <cofactor evidence="2">
        <name>Mg(2+)</name>
        <dbReference type="ChEBI" id="CHEBI:18420"/>
    </cofactor>
</comment>
<gene>
    <name evidence="8" type="ORF">METZ01_LOCUS267365</name>
</gene>
<dbReference type="InterPro" id="IPR015797">
    <property type="entry name" value="NUDIX_hydrolase-like_dom_sf"/>
</dbReference>
<dbReference type="InterPro" id="IPR000086">
    <property type="entry name" value="NUDIX_hydrolase_dom"/>
</dbReference>
<sequence>RGSKLYVLMGRRNSAARFMPGVFVFPGGAVSAADSQIKPATELDPAYTNLMGVSRSHPRARVLALTAIRETWEETGMLLGVSGEFKGRPAPPWQSIVKLGMVPDLQHLRYVGRAITPSFSKIRFHARFFMVDASWLSGDLQGDGELVEIGWWNVDQLAALEMRNITRFMLERAIALSRGEADDRPTPLFSWRGSRQVTWK</sequence>
<keyword evidence="3" id="KW-0479">Metal-binding</keyword>
<dbReference type="Gene3D" id="3.90.79.10">
    <property type="entry name" value="Nucleoside Triphosphate Pyrophosphohydrolase"/>
    <property type="match status" value="1"/>
</dbReference>
<dbReference type="InterPro" id="IPR039121">
    <property type="entry name" value="NUDT19"/>
</dbReference>
<dbReference type="AlphaFoldDB" id="A0A382JVD2"/>
<proteinExistence type="predicted"/>
<dbReference type="GO" id="GO:0016818">
    <property type="term" value="F:hydrolase activity, acting on acid anhydrides, in phosphorus-containing anhydrides"/>
    <property type="evidence" value="ECO:0007669"/>
    <property type="project" value="InterPro"/>
</dbReference>
<feature type="non-terminal residue" evidence="8">
    <location>
        <position position="1"/>
    </location>
</feature>
<keyword evidence="5" id="KW-0460">Magnesium</keyword>
<evidence type="ECO:0000256" key="5">
    <source>
        <dbReference type="ARBA" id="ARBA00022842"/>
    </source>
</evidence>
<keyword evidence="6" id="KW-0464">Manganese</keyword>
<reference evidence="8" key="1">
    <citation type="submission" date="2018-05" db="EMBL/GenBank/DDBJ databases">
        <authorList>
            <person name="Lanie J.A."/>
            <person name="Ng W.-L."/>
            <person name="Kazmierczak K.M."/>
            <person name="Andrzejewski T.M."/>
            <person name="Davidsen T.M."/>
            <person name="Wayne K.J."/>
            <person name="Tettelin H."/>
            <person name="Glass J.I."/>
            <person name="Rusch D."/>
            <person name="Podicherti R."/>
            <person name="Tsui H.-C.T."/>
            <person name="Winkler M.E."/>
        </authorList>
    </citation>
    <scope>NUCLEOTIDE SEQUENCE</scope>
</reference>
<evidence type="ECO:0000256" key="3">
    <source>
        <dbReference type="ARBA" id="ARBA00022723"/>
    </source>
</evidence>
<evidence type="ECO:0000256" key="1">
    <source>
        <dbReference type="ARBA" id="ARBA00001936"/>
    </source>
</evidence>
<dbReference type="CDD" id="cd18870">
    <property type="entry name" value="NUDIX_AcylCoAdiphos_Nudt19"/>
    <property type="match status" value="1"/>
</dbReference>
<evidence type="ECO:0000313" key="8">
    <source>
        <dbReference type="EMBL" id="SVC14511.1"/>
    </source>
</evidence>
<evidence type="ECO:0000256" key="6">
    <source>
        <dbReference type="ARBA" id="ARBA00023211"/>
    </source>
</evidence>
<feature type="domain" description="Nudix hydrolase" evidence="7">
    <location>
        <begin position="1"/>
        <end position="175"/>
    </location>
</feature>
<keyword evidence="4" id="KW-0378">Hydrolase</keyword>
<dbReference type="EMBL" id="UINC01075884">
    <property type="protein sequence ID" value="SVC14511.1"/>
    <property type="molecule type" value="Genomic_DNA"/>
</dbReference>
<evidence type="ECO:0000259" key="7">
    <source>
        <dbReference type="PROSITE" id="PS51462"/>
    </source>
</evidence>
<name>A0A382JVD2_9ZZZZ</name>
<evidence type="ECO:0000256" key="4">
    <source>
        <dbReference type="ARBA" id="ARBA00022801"/>
    </source>
</evidence>
<dbReference type="PANTHER" id="PTHR12318">
    <property type="entry name" value="TESTOSTERONE-REGULATED PROTEIN RP2"/>
    <property type="match status" value="1"/>
</dbReference>
<accession>A0A382JVD2</accession>